<keyword evidence="3" id="KW-0143">Chaperone</keyword>
<dbReference type="Proteomes" id="UP000799324">
    <property type="component" value="Unassembled WGS sequence"/>
</dbReference>
<organism evidence="6 7">
    <name type="scientific">Lophiostoma macrostomum CBS 122681</name>
    <dbReference type="NCBI Taxonomy" id="1314788"/>
    <lineage>
        <taxon>Eukaryota</taxon>
        <taxon>Fungi</taxon>
        <taxon>Dikarya</taxon>
        <taxon>Ascomycota</taxon>
        <taxon>Pezizomycotina</taxon>
        <taxon>Dothideomycetes</taxon>
        <taxon>Pleosporomycetidae</taxon>
        <taxon>Pleosporales</taxon>
        <taxon>Lophiostomataceae</taxon>
        <taxon>Lophiostoma</taxon>
    </lineage>
</organism>
<sequence length="79" mass="9257">MARLSGLQRDVLGLYRQCLRAVREKPVESRGAFRGFARDEFRKYAHLDRKDFGTIEYHLRVGRRKLEAYSEPGIKNIST</sequence>
<dbReference type="InterPro" id="IPR008011">
    <property type="entry name" value="Complex1_LYR_dom"/>
</dbReference>
<dbReference type="EMBL" id="MU004316">
    <property type="protein sequence ID" value="KAF2658304.1"/>
    <property type="molecule type" value="Genomic_DNA"/>
</dbReference>
<gene>
    <name evidence="6" type="ORF">K491DRAFT_593313</name>
</gene>
<evidence type="ECO:0000256" key="2">
    <source>
        <dbReference type="ARBA" id="ARBA00023128"/>
    </source>
</evidence>
<evidence type="ECO:0000259" key="5">
    <source>
        <dbReference type="Pfam" id="PF05347"/>
    </source>
</evidence>
<name>A0A6A6TI32_9PLEO</name>
<accession>A0A6A6TI32</accession>
<dbReference type="CDD" id="cd20268">
    <property type="entry name" value="Complex1_LYR_SDHAF1_LYRM8"/>
    <property type="match status" value="1"/>
</dbReference>
<dbReference type="GO" id="GO:0005759">
    <property type="term" value="C:mitochondrial matrix"/>
    <property type="evidence" value="ECO:0007669"/>
    <property type="project" value="UniProtKB-SubCell"/>
</dbReference>
<feature type="domain" description="Complex 1 LYR protein" evidence="5">
    <location>
        <begin position="9"/>
        <end position="67"/>
    </location>
</feature>
<dbReference type="Pfam" id="PF05347">
    <property type="entry name" value="Complex1_LYR"/>
    <property type="match status" value="1"/>
</dbReference>
<evidence type="ECO:0000313" key="6">
    <source>
        <dbReference type="EMBL" id="KAF2658304.1"/>
    </source>
</evidence>
<comment type="similarity">
    <text evidence="4">Belongs to the complex I LYR family. SDHAF1 subfamily.</text>
</comment>
<dbReference type="PANTHER" id="PTHR13675:SF1">
    <property type="entry name" value="SUCCINATE DEHYDROGENASE ASSEMBLY FACTOR 1, MITOCHONDRIAL"/>
    <property type="match status" value="1"/>
</dbReference>
<dbReference type="OrthoDB" id="273010at2759"/>
<dbReference type="GO" id="GO:0034553">
    <property type="term" value="P:mitochondrial respiratory chain complex II assembly"/>
    <property type="evidence" value="ECO:0007669"/>
    <property type="project" value="InterPro"/>
</dbReference>
<dbReference type="InterPro" id="IPR045295">
    <property type="entry name" value="Complex1_LYR_SDHAF1_LYRM8"/>
</dbReference>
<keyword evidence="2" id="KW-0496">Mitochondrion</keyword>
<evidence type="ECO:0000313" key="7">
    <source>
        <dbReference type="Proteomes" id="UP000799324"/>
    </source>
</evidence>
<keyword evidence="7" id="KW-1185">Reference proteome</keyword>
<dbReference type="AlphaFoldDB" id="A0A6A6TI32"/>
<reference evidence="6" key="1">
    <citation type="journal article" date="2020" name="Stud. Mycol.">
        <title>101 Dothideomycetes genomes: a test case for predicting lifestyles and emergence of pathogens.</title>
        <authorList>
            <person name="Haridas S."/>
            <person name="Albert R."/>
            <person name="Binder M."/>
            <person name="Bloem J."/>
            <person name="Labutti K."/>
            <person name="Salamov A."/>
            <person name="Andreopoulos B."/>
            <person name="Baker S."/>
            <person name="Barry K."/>
            <person name="Bills G."/>
            <person name="Bluhm B."/>
            <person name="Cannon C."/>
            <person name="Castanera R."/>
            <person name="Culley D."/>
            <person name="Daum C."/>
            <person name="Ezra D."/>
            <person name="Gonzalez J."/>
            <person name="Henrissat B."/>
            <person name="Kuo A."/>
            <person name="Liang C."/>
            <person name="Lipzen A."/>
            <person name="Lutzoni F."/>
            <person name="Magnuson J."/>
            <person name="Mondo S."/>
            <person name="Nolan M."/>
            <person name="Ohm R."/>
            <person name="Pangilinan J."/>
            <person name="Park H.-J."/>
            <person name="Ramirez L."/>
            <person name="Alfaro M."/>
            <person name="Sun H."/>
            <person name="Tritt A."/>
            <person name="Yoshinaga Y."/>
            <person name="Zwiers L.-H."/>
            <person name="Turgeon B."/>
            <person name="Goodwin S."/>
            <person name="Spatafora J."/>
            <person name="Crous P."/>
            <person name="Grigoriev I."/>
        </authorList>
    </citation>
    <scope>NUCLEOTIDE SEQUENCE</scope>
    <source>
        <strain evidence="6">CBS 122681</strain>
    </source>
</reference>
<proteinExistence type="inferred from homology"/>
<evidence type="ECO:0000256" key="3">
    <source>
        <dbReference type="ARBA" id="ARBA00023186"/>
    </source>
</evidence>
<protein>
    <recommendedName>
        <fullName evidence="5">Complex 1 LYR protein domain-containing protein</fullName>
    </recommendedName>
</protein>
<comment type="subcellular location">
    <subcellularLocation>
        <location evidence="1">Mitochondrion matrix</location>
    </subcellularLocation>
</comment>
<evidence type="ECO:0000256" key="1">
    <source>
        <dbReference type="ARBA" id="ARBA00004305"/>
    </source>
</evidence>
<evidence type="ECO:0000256" key="4">
    <source>
        <dbReference type="ARBA" id="ARBA00025715"/>
    </source>
</evidence>
<dbReference type="PANTHER" id="PTHR13675">
    <property type="entry name" value="LYR MOTIF-CONTAINING PROTEIN 2"/>
    <property type="match status" value="1"/>
</dbReference>